<dbReference type="RefSeq" id="WP_017748268.1">
    <property type="nucleotide sequence ID" value="NZ_KQ976354.1"/>
</dbReference>
<proteinExistence type="inferred from homology"/>
<dbReference type="Pfam" id="PF05729">
    <property type="entry name" value="NACHT"/>
    <property type="match status" value="1"/>
</dbReference>
<dbReference type="STRING" id="128403.WA1_43310"/>
<evidence type="ECO:0000256" key="5">
    <source>
        <dbReference type="SAM" id="MobiDB-lite"/>
    </source>
</evidence>
<dbReference type="InterPro" id="IPR054570">
    <property type="entry name" value="NCC-H_dom"/>
</dbReference>
<dbReference type="GO" id="GO:0016829">
    <property type="term" value="F:lyase activity"/>
    <property type="evidence" value="ECO:0007669"/>
    <property type="project" value="UniProtKB-KW"/>
</dbReference>
<dbReference type="SUPFAM" id="SSF52540">
    <property type="entry name" value="P-loop containing nucleoside triphosphate hydrolases"/>
    <property type="match status" value="1"/>
</dbReference>
<dbReference type="InterPro" id="IPR003593">
    <property type="entry name" value="AAA+_ATPase"/>
</dbReference>
<evidence type="ECO:0000313" key="7">
    <source>
        <dbReference type="EMBL" id="KYC36522.1"/>
    </source>
</evidence>
<dbReference type="GO" id="GO:0030089">
    <property type="term" value="C:phycobilisome"/>
    <property type="evidence" value="ECO:0007669"/>
    <property type="project" value="UniProtKB-KW"/>
</dbReference>
<dbReference type="InterPro" id="IPR007111">
    <property type="entry name" value="NACHT_NTPase"/>
</dbReference>
<dbReference type="OrthoDB" id="134770at2"/>
<dbReference type="Gene3D" id="3.40.50.300">
    <property type="entry name" value="P-loop containing nucleotide triphosphate hydrolases"/>
    <property type="match status" value="1"/>
</dbReference>
<evidence type="ECO:0000259" key="6">
    <source>
        <dbReference type="SMART" id="SM00382"/>
    </source>
</evidence>
<dbReference type="InterPro" id="IPR011989">
    <property type="entry name" value="ARM-like"/>
</dbReference>
<dbReference type="InterPro" id="IPR027417">
    <property type="entry name" value="P-loop_NTPase"/>
</dbReference>
<keyword evidence="4" id="KW-0456">Lyase</keyword>
<gene>
    <name evidence="7" type="ORF">WA1_43310</name>
</gene>
<keyword evidence="8" id="KW-1185">Reference proteome</keyword>
<keyword evidence="3" id="KW-0605">Phycobilisome</keyword>
<dbReference type="Pfam" id="PF13646">
    <property type="entry name" value="HEAT_2"/>
    <property type="match status" value="1"/>
</dbReference>
<organism evidence="7 8">
    <name type="scientific">Scytonema hofmannii PCC 7110</name>
    <dbReference type="NCBI Taxonomy" id="128403"/>
    <lineage>
        <taxon>Bacteria</taxon>
        <taxon>Bacillati</taxon>
        <taxon>Cyanobacteriota</taxon>
        <taxon>Cyanophyceae</taxon>
        <taxon>Nostocales</taxon>
        <taxon>Scytonemataceae</taxon>
        <taxon>Scytonema</taxon>
    </lineage>
</organism>
<evidence type="ECO:0000256" key="3">
    <source>
        <dbReference type="ARBA" id="ARBA00022738"/>
    </source>
</evidence>
<dbReference type="Pfam" id="PF19959">
    <property type="entry name" value="EAD4"/>
    <property type="match status" value="1"/>
</dbReference>
<dbReference type="Pfam" id="PF22730">
    <property type="entry name" value="NCC-H"/>
    <property type="match status" value="1"/>
</dbReference>
<feature type="domain" description="AAA+ ATPase" evidence="6">
    <location>
        <begin position="260"/>
        <end position="406"/>
    </location>
</feature>
<dbReference type="Proteomes" id="UP000076925">
    <property type="component" value="Unassembled WGS sequence"/>
</dbReference>
<dbReference type="InterPro" id="IPR016024">
    <property type="entry name" value="ARM-type_fold"/>
</dbReference>
<keyword evidence="2" id="KW-0042">Antenna complex</keyword>
<reference evidence="7 8" key="1">
    <citation type="journal article" date="2013" name="Genome Biol. Evol.">
        <title>Genomes of Stigonematalean cyanobacteria (subsection V) and the evolution of oxygenic photosynthesis from prokaryotes to plastids.</title>
        <authorList>
            <person name="Dagan T."/>
            <person name="Roettger M."/>
            <person name="Stucken K."/>
            <person name="Landan G."/>
            <person name="Koch R."/>
            <person name="Major P."/>
            <person name="Gould S.B."/>
            <person name="Goremykin V.V."/>
            <person name="Rippka R."/>
            <person name="Tandeau de Marsac N."/>
            <person name="Gugger M."/>
            <person name="Lockhart P.J."/>
            <person name="Allen J.F."/>
            <person name="Brune I."/>
            <person name="Maus I."/>
            <person name="Puhler A."/>
            <person name="Martin W.F."/>
        </authorList>
    </citation>
    <scope>NUCLEOTIDE SEQUENCE [LARGE SCALE GENOMIC DNA]</scope>
    <source>
        <strain evidence="7 8">PCC 7110</strain>
    </source>
</reference>
<dbReference type="PANTHER" id="PTHR46844">
    <property type="entry name" value="SLR5058 PROTEIN"/>
    <property type="match status" value="1"/>
</dbReference>
<dbReference type="SMART" id="SM00382">
    <property type="entry name" value="AAA"/>
    <property type="match status" value="1"/>
</dbReference>
<dbReference type="Gene3D" id="1.25.10.10">
    <property type="entry name" value="Leucine-rich Repeat Variant"/>
    <property type="match status" value="1"/>
</dbReference>
<protein>
    <submittedName>
        <fullName evidence="7">AAA family ATPase</fullName>
    </submittedName>
</protein>
<evidence type="ECO:0000256" key="1">
    <source>
        <dbReference type="ARBA" id="ARBA00009299"/>
    </source>
</evidence>
<dbReference type="AlphaFoldDB" id="A0A139WVQ7"/>
<name>A0A139WVQ7_9CYAN</name>
<dbReference type="SUPFAM" id="SSF48371">
    <property type="entry name" value="ARM repeat"/>
    <property type="match status" value="1"/>
</dbReference>
<dbReference type="InterPro" id="IPR045434">
    <property type="entry name" value="EAD4"/>
</dbReference>
<accession>A0A139WVQ7</accession>
<feature type="region of interest" description="Disordered" evidence="5">
    <location>
        <begin position="132"/>
        <end position="160"/>
    </location>
</feature>
<comment type="similarity">
    <text evidence="1">Belongs to the CpcE/RpcE/PecE family.</text>
</comment>
<comment type="caution">
    <text evidence="7">The sequence shown here is derived from an EMBL/GenBank/DDBJ whole genome shotgun (WGS) entry which is preliminary data.</text>
</comment>
<sequence length="1000" mass="114188">MARPSYGPEAKKRAKRLLEVLLMYAADELGECNEAALDALRPQVQTRWQTENCLVVRTKVRFLAALTGLESGQNSLNGEQIKEALKRFEDFLEILEDNRASRGGSETWHFTLKLWYSRWDKEANLRQFDTEWESRRPEKSKQVTREEEGGSGGKGEGGRERNEALFSSSLLDWQQLCRSTLEAQNQRRLTTNPLTSLDGLSFDLDEVYVPLGLMERKHRDRRSEDVSPVQGSQLYEAEDRLVTQTFTPNEFLEQVLKQRRSRRLAIVGEPGAGKTTLLQKIAFWVLDNTEDLPVWVSLADLQGKTLEQYLVQDWLKSATRKLSVSQEIQEAFCQQFNQGRVWLLLDAVDEMAIESSHALVKIASFLTGWVADARIILTCRLNVWDAGKNVLESFDTYRNLNFTYGDSQTPDQVELFIYRWFRDNPALGQKLRSELDQPGKGRIKDAVKNPLRLALMCHSWGLGRGGLPNTKAMLYEQFVEAIYEWKQDRFPTTSTQRQELNKALGQLALQAIAQEKTKFRLSHRFVCQVLGAPDEGMFQLALQLGWLNQVGISETQGEKVYAFYHPTFQEYFAALAIDNWGVVSGEWGVVSSENTLLSTPTLPLPSFRIFEPEWRQVILLWLGRDSIPQADKEEFIQALTQFKDGCGGFFSYQAYFLAAQGIAEFAECSLCHEIVKQLIEWRFGYYHHTKQKWWRFPSPILEGARIALLKTDRRCAIASLEEFIQTSQNDFDKWNAAYSLGKVFDPGNRIAIAALEHIVTSIQHENLCWQAADSLGKVDPGNPIAIAALITIIESTKKDSTRRKAAYSLGKIAPQNPIAFSTLEKIINTTTYDSLRQQAGDNLKVLRGEKELLHQEFSNSEDRETLSRYNSAEDTSGHARVITALVQGIALTTDEDTKRRRACRLAKADPGNKIAFYTLVHLVKAANSEVVRKRTADNLKKVLLDAQIPELIGLLKNCFSDEVKENELEEFRHCYKLLWYCSEKMKYVDFLKIWHCVSDQ</sequence>
<evidence type="ECO:0000256" key="4">
    <source>
        <dbReference type="ARBA" id="ARBA00023239"/>
    </source>
</evidence>
<evidence type="ECO:0000256" key="2">
    <source>
        <dbReference type="ARBA" id="ARBA00022549"/>
    </source>
</evidence>
<dbReference type="PANTHER" id="PTHR46844:SF1">
    <property type="entry name" value="SLR5058 PROTEIN"/>
    <property type="match status" value="1"/>
</dbReference>
<feature type="compositionally biased region" description="Basic and acidic residues" evidence="5">
    <location>
        <begin position="132"/>
        <end position="148"/>
    </location>
</feature>
<evidence type="ECO:0000313" key="8">
    <source>
        <dbReference type="Proteomes" id="UP000076925"/>
    </source>
</evidence>
<dbReference type="EMBL" id="ANNX02000047">
    <property type="protein sequence ID" value="KYC36522.1"/>
    <property type="molecule type" value="Genomic_DNA"/>
</dbReference>